<dbReference type="PROSITE" id="PS00107">
    <property type="entry name" value="PROTEIN_KINASE_ATP"/>
    <property type="match status" value="1"/>
</dbReference>
<dbReference type="Proteomes" id="UP001629392">
    <property type="component" value="Unassembled WGS sequence"/>
</dbReference>
<dbReference type="PANTHER" id="PTHR43289">
    <property type="entry name" value="MITOGEN-ACTIVATED PROTEIN KINASE KINASE KINASE 20-RELATED"/>
    <property type="match status" value="1"/>
</dbReference>
<dbReference type="InterPro" id="IPR008271">
    <property type="entry name" value="Ser/Thr_kinase_AS"/>
</dbReference>
<keyword evidence="1" id="KW-0808">Transferase</keyword>
<keyword evidence="2 5" id="KW-0547">Nucleotide-binding</keyword>
<dbReference type="CDD" id="cd14014">
    <property type="entry name" value="STKc_PknB_like"/>
    <property type="match status" value="1"/>
</dbReference>
<evidence type="ECO:0000256" key="5">
    <source>
        <dbReference type="PROSITE-ProRule" id="PRU10141"/>
    </source>
</evidence>
<dbReference type="Gene3D" id="3.30.200.20">
    <property type="entry name" value="Phosphorylase Kinase, domain 1"/>
    <property type="match status" value="1"/>
</dbReference>
<dbReference type="InterPro" id="IPR000719">
    <property type="entry name" value="Prot_kinase_dom"/>
</dbReference>
<evidence type="ECO:0000256" key="2">
    <source>
        <dbReference type="ARBA" id="ARBA00022741"/>
    </source>
</evidence>
<feature type="domain" description="Protein kinase" evidence="6">
    <location>
        <begin position="22"/>
        <end position="291"/>
    </location>
</feature>
<dbReference type="Pfam" id="PF00069">
    <property type="entry name" value="Pkinase"/>
    <property type="match status" value="1"/>
</dbReference>
<dbReference type="PROSITE" id="PS50011">
    <property type="entry name" value="PROTEIN_KINASE_DOM"/>
    <property type="match status" value="1"/>
</dbReference>
<keyword evidence="3 7" id="KW-0418">Kinase</keyword>
<dbReference type="InterPro" id="IPR017441">
    <property type="entry name" value="Protein_kinase_ATP_BS"/>
</dbReference>
<accession>A0ABW9EKV0</accession>
<dbReference type="Pfam" id="PF26309">
    <property type="entry name" value="DUF8082"/>
    <property type="match status" value="2"/>
</dbReference>
<gene>
    <name evidence="7" type="ORF">PQQ73_23930</name>
</gene>
<reference evidence="7 8" key="1">
    <citation type="journal article" date="2024" name="Chem. Sci.">
        <title>Discovery of megapolipeptins by genome mining of a Burkholderiales bacteria collection.</title>
        <authorList>
            <person name="Paulo B.S."/>
            <person name="Recchia M.J.J."/>
            <person name="Lee S."/>
            <person name="Fergusson C.H."/>
            <person name="Romanowski S.B."/>
            <person name="Hernandez A."/>
            <person name="Krull N."/>
            <person name="Liu D.Y."/>
            <person name="Cavanagh H."/>
            <person name="Bos A."/>
            <person name="Gray C.A."/>
            <person name="Murphy B.T."/>
            <person name="Linington R.G."/>
            <person name="Eustaquio A.S."/>
        </authorList>
    </citation>
    <scope>NUCLEOTIDE SEQUENCE [LARGE SCALE GENOMIC DNA]</scope>
    <source>
        <strain evidence="7 8">RL17-350-BIC-E</strain>
    </source>
</reference>
<feature type="binding site" evidence="5">
    <location>
        <position position="51"/>
    </location>
    <ligand>
        <name>ATP</name>
        <dbReference type="ChEBI" id="CHEBI:30616"/>
    </ligand>
</feature>
<evidence type="ECO:0000313" key="8">
    <source>
        <dbReference type="Proteomes" id="UP001629392"/>
    </source>
</evidence>
<dbReference type="SUPFAM" id="SSF56112">
    <property type="entry name" value="Protein kinase-like (PK-like)"/>
    <property type="match status" value="1"/>
</dbReference>
<dbReference type="SMART" id="SM00220">
    <property type="entry name" value="S_TKc"/>
    <property type="match status" value="1"/>
</dbReference>
<dbReference type="Gene3D" id="1.10.510.10">
    <property type="entry name" value="Transferase(Phosphotransferase) domain 1"/>
    <property type="match status" value="1"/>
</dbReference>
<protein>
    <submittedName>
        <fullName evidence="7">Serine/threonine-protein kinase</fullName>
    </submittedName>
</protein>
<sequence length="480" mass="51263">MRDAPSNHGAHAATLPACIGRYRIERVLGRGAMGVVYLAFDPKIERKVALKTIRHDLLHGASGERPTDDPRQRFLNEARAAGRLIHPHIVQVYDFDEPRDETGDAAFFTMEYVAGESLAARLAAIRPTQRMPPARALGWFVQLLDALDYAHGAGVVHRDIKPANLLITERGACKVTDFGIARIGTSDLTQAGMLIGTPGYMSPEQFTGEPLDARADLFSAAVVLYEMLTGVCPFNGPPSVVMQQILTVTPAAPSTLAPDLPASLDTILAKALAKRPAERFQSAAEWRASLLATLSAMGASGTPGVEAPASDDSLAERTVIACAIQPAVLEPPATDSTPRFAPHAIAQLESRLASQVGPVATLLMRRATADAPDVATLRERLSRHFADDAARRDFDALLTQLGPLRHADRPAPELIPGQGLDAALLQEATHKLAAYLGPIAKIIVARAAAGVIDAPTFHARLVEAIPDAAQRDALRRDLGL</sequence>
<evidence type="ECO:0000256" key="1">
    <source>
        <dbReference type="ARBA" id="ARBA00022679"/>
    </source>
</evidence>
<evidence type="ECO:0000259" key="6">
    <source>
        <dbReference type="PROSITE" id="PS50011"/>
    </source>
</evidence>
<evidence type="ECO:0000256" key="4">
    <source>
        <dbReference type="ARBA" id="ARBA00022840"/>
    </source>
</evidence>
<evidence type="ECO:0000313" key="7">
    <source>
        <dbReference type="EMBL" id="MFM0719380.1"/>
    </source>
</evidence>
<dbReference type="PROSITE" id="PS00108">
    <property type="entry name" value="PROTEIN_KINASE_ST"/>
    <property type="match status" value="1"/>
</dbReference>
<keyword evidence="8" id="KW-1185">Reference proteome</keyword>
<dbReference type="RefSeq" id="WP_408155381.1">
    <property type="nucleotide sequence ID" value="NZ_JAQQCL010000020.1"/>
</dbReference>
<dbReference type="GO" id="GO:0016301">
    <property type="term" value="F:kinase activity"/>
    <property type="evidence" value="ECO:0007669"/>
    <property type="project" value="UniProtKB-KW"/>
</dbReference>
<proteinExistence type="predicted"/>
<keyword evidence="4 5" id="KW-0067">ATP-binding</keyword>
<organism evidence="7 8">
    <name type="scientific">Paraburkholderia strydomiana</name>
    <dbReference type="NCBI Taxonomy" id="1245417"/>
    <lineage>
        <taxon>Bacteria</taxon>
        <taxon>Pseudomonadati</taxon>
        <taxon>Pseudomonadota</taxon>
        <taxon>Betaproteobacteria</taxon>
        <taxon>Burkholderiales</taxon>
        <taxon>Burkholderiaceae</taxon>
        <taxon>Paraburkholderia</taxon>
    </lineage>
</organism>
<comment type="caution">
    <text evidence="7">The sequence shown here is derived from an EMBL/GenBank/DDBJ whole genome shotgun (WGS) entry which is preliminary data.</text>
</comment>
<dbReference type="InterPro" id="IPR058395">
    <property type="entry name" value="DUF8082"/>
</dbReference>
<evidence type="ECO:0000256" key="3">
    <source>
        <dbReference type="ARBA" id="ARBA00022777"/>
    </source>
</evidence>
<dbReference type="PANTHER" id="PTHR43289:SF6">
    <property type="entry name" value="SERINE_THREONINE-PROTEIN KINASE NEKL-3"/>
    <property type="match status" value="1"/>
</dbReference>
<dbReference type="InterPro" id="IPR011009">
    <property type="entry name" value="Kinase-like_dom_sf"/>
</dbReference>
<dbReference type="EMBL" id="JAQQCL010000020">
    <property type="protein sequence ID" value="MFM0719380.1"/>
    <property type="molecule type" value="Genomic_DNA"/>
</dbReference>
<name>A0ABW9EKV0_9BURK</name>